<proteinExistence type="predicted"/>
<dbReference type="SUPFAM" id="SSF53335">
    <property type="entry name" value="S-adenosyl-L-methionine-dependent methyltransferases"/>
    <property type="match status" value="1"/>
</dbReference>
<dbReference type="Gene3D" id="3.40.50.150">
    <property type="entry name" value="Vaccinia Virus protein VP39"/>
    <property type="match status" value="1"/>
</dbReference>
<name>A0A0K9XJW7_9ACTN</name>
<dbReference type="OrthoDB" id="3636702at2"/>
<reference evidence="3" key="1">
    <citation type="submission" date="2015-07" db="EMBL/GenBank/DDBJ databases">
        <title>Draft genome sequence of Streptomyces sp. CMAA 1322, a bacterium isolated from Caatinga biome, from dry forest semiarid of Brazil.</title>
        <authorList>
            <person name="Santos S.N."/>
            <person name="Gacesa R."/>
            <person name="Taketani R.G."/>
            <person name="Long P.F."/>
            <person name="Melo I.S."/>
        </authorList>
    </citation>
    <scope>NUCLEOTIDE SEQUENCE [LARGE SCALE GENOMIC DNA]</scope>
    <source>
        <strain evidence="3">CMAA 1322</strain>
    </source>
</reference>
<keyword evidence="3" id="KW-1185">Reference proteome</keyword>
<dbReference type="GO" id="GO:0008757">
    <property type="term" value="F:S-adenosylmethionine-dependent methyltransferase activity"/>
    <property type="evidence" value="ECO:0007669"/>
    <property type="project" value="InterPro"/>
</dbReference>
<dbReference type="PANTHER" id="PTHR43591">
    <property type="entry name" value="METHYLTRANSFERASE"/>
    <property type="match status" value="1"/>
</dbReference>
<organism evidence="2 3">
    <name type="scientific">Streptomyces caatingaensis</name>
    <dbReference type="NCBI Taxonomy" id="1678637"/>
    <lineage>
        <taxon>Bacteria</taxon>
        <taxon>Bacillati</taxon>
        <taxon>Actinomycetota</taxon>
        <taxon>Actinomycetes</taxon>
        <taxon>Kitasatosporales</taxon>
        <taxon>Streptomycetaceae</taxon>
        <taxon>Streptomyces</taxon>
    </lineage>
</organism>
<dbReference type="Proteomes" id="UP000037288">
    <property type="component" value="Unassembled WGS sequence"/>
</dbReference>
<comment type="caution">
    <text evidence="2">The sequence shown here is derived from an EMBL/GenBank/DDBJ whole genome shotgun (WGS) entry which is preliminary data.</text>
</comment>
<feature type="domain" description="Methyltransferase type 11" evidence="1">
    <location>
        <begin position="55"/>
        <end position="146"/>
    </location>
</feature>
<dbReference type="PANTHER" id="PTHR43591:SF24">
    <property type="entry name" value="2-METHOXY-6-POLYPRENYL-1,4-BENZOQUINOL METHYLASE, MITOCHONDRIAL"/>
    <property type="match status" value="1"/>
</dbReference>
<sequence>MAQQTLSRPWSDVDASADPAHLVTTLRRRTRSPFHASYKRRLRTLLHARPGGLFLDVGAGPGTTALALAAETGARTVAADLSLAMAGAARAGGVGAALVADAHHLPFRAGTFDGAWADLVLQHVADPGRVIDEMLRVVLPGGRLVLAALDYGTQVLDIGDPELARRVLALRVDDGVRGGALAHQQPAMLVERGLDDVAAEAHTLVVRDPRTVDHVHGIRDWARTAAHQGHLAPADADRFVRRFDEAAATGRFTYAVTFFLTSATVPGGRR</sequence>
<dbReference type="InterPro" id="IPR013216">
    <property type="entry name" value="Methyltransf_11"/>
</dbReference>
<accession>A0A0K9XJW7</accession>
<dbReference type="CDD" id="cd02440">
    <property type="entry name" value="AdoMet_MTases"/>
    <property type="match status" value="1"/>
</dbReference>
<dbReference type="Pfam" id="PF08241">
    <property type="entry name" value="Methyltransf_11"/>
    <property type="match status" value="1"/>
</dbReference>
<dbReference type="RefSeq" id="WP_049714373.1">
    <property type="nucleotide sequence ID" value="NZ_LFXA01000002.1"/>
</dbReference>
<dbReference type="InterPro" id="IPR029063">
    <property type="entry name" value="SAM-dependent_MTases_sf"/>
</dbReference>
<dbReference type="STRING" id="1678637.AC230_03230"/>
<evidence type="ECO:0000313" key="3">
    <source>
        <dbReference type="Proteomes" id="UP000037288"/>
    </source>
</evidence>
<dbReference type="AlphaFoldDB" id="A0A0K9XJW7"/>
<dbReference type="EMBL" id="LFXA01000002">
    <property type="protein sequence ID" value="KNB53650.1"/>
    <property type="molecule type" value="Genomic_DNA"/>
</dbReference>
<evidence type="ECO:0000313" key="2">
    <source>
        <dbReference type="EMBL" id="KNB53650.1"/>
    </source>
</evidence>
<evidence type="ECO:0000259" key="1">
    <source>
        <dbReference type="Pfam" id="PF08241"/>
    </source>
</evidence>
<dbReference type="PATRIC" id="fig|1678637.3.peg.710"/>
<gene>
    <name evidence="2" type="ORF">AC230_03230</name>
</gene>
<protein>
    <recommendedName>
        <fullName evidence="1">Methyltransferase type 11 domain-containing protein</fullName>
    </recommendedName>
</protein>